<proteinExistence type="predicted"/>
<dbReference type="Proteomes" id="UP000291600">
    <property type="component" value="Unassembled WGS sequence"/>
</dbReference>
<name>A0ABD7Q8T8_HAFAL</name>
<protein>
    <recommendedName>
        <fullName evidence="3">Fimbrial protein</fullName>
    </recommendedName>
</protein>
<reference evidence="1 2" key="1">
    <citation type="submission" date="2019-02" db="EMBL/GenBank/DDBJ databases">
        <title>Comparative genomic analysis of the Hafnia genus genomes.</title>
        <authorList>
            <person name="Zhiqiu Y."/>
            <person name="Chao Y."/>
            <person name="Yuhui D."/>
            <person name="Di H."/>
            <person name="Bin L."/>
        </authorList>
    </citation>
    <scope>NUCLEOTIDE SEQUENCE [LARGE SCALE GENOMIC DNA]</scope>
    <source>
        <strain evidence="1 2">PCM_1210</strain>
    </source>
</reference>
<dbReference type="Gene3D" id="2.60.40.1090">
    <property type="entry name" value="Fimbrial-type adhesion domain"/>
    <property type="match status" value="1"/>
</dbReference>
<gene>
    <name evidence="1" type="ORF">EYY96_05325</name>
</gene>
<dbReference type="InterPro" id="IPR036937">
    <property type="entry name" value="Adhesion_dom_fimbrial_sf"/>
</dbReference>
<evidence type="ECO:0000313" key="1">
    <source>
        <dbReference type="EMBL" id="TBL69133.1"/>
    </source>
</evidence>
<comment type="caution">
    <text evidence="1">The sequence shown here is derived from an EMBL/GenBank/DDBJ whole genome shotgun (WGS) entry which is preliminary data.</text>
</comment>
<evidence type="ECO:0000313" key="2">
    <source>
        <dbReference type="Proteomes" id="UP000291600"/>
    </source>
</evidence>
<evidence type="ECO:0008006" key="3">
    <source>
        <dbReference type="Google" id="ProtNLM"/>
    </source>
</evidence>
<dbReference type="AlphaFoldDB" id="A0ABD7Q8T8"/>
<dbReference type="SUPFAM" id="SSF49401">
    <property type="entry name" value="Bacterial adhesins"/>
    <property type="match status" value="1"/>
</dbReference>
<dbReference type="EMBL" id="SITJ01000055">
    <property type="protein sequence ID" value="TBL69133.1"/>
    <property type="molecule type" value="Genomic_DNA"/>
</dbReference>
<accession>A0ABD7Q8T8</accession>
<sequence>MGCPLGLKIKHVKKLFCGLIATVNLIIPLQSEAGVLSRATGDESRVKINFSGTVVVNGACTFTAGSTSNVEYGNVRFSTDGGSIEGNYKKSLSSVSCSGDIAGNPQLVLKSSDGTSVDFSGGKLLPVNIDSRASSALAIRLLVNGTAQDVNAWFSLNTAAIPTLEAELVQVGSGASFSSGATINSTATLTMAFN</sequence>
<organism evidence="1 2">
    <name type="scientific">Hafnia alvei</name>
    <dbReference type="NCBI Taxonomy" id="569"/>
    <lineage>
        <taxon>Bacteria</taxon>
        <taxon>Pseudomonadati</taxon>
        <taxon>Pseudomonadota</taxon>
        <taxon>Gammaproteobacteria</taxon>
        <taxon>Enterobacterales</taxon>
        <taxon>Hafniaceae</taxon>
        <taxon>Hafnia</taxon>
    </lineage>
</organism>
<dbReference type="InterPro" id="IPR008966">
    <property type="entry name" value="Adhesion_dom_sf"/>
</dbReference>